<evidence type="ECO:0000256" key="1">
    <source>
        <dbReference type="SAM" id="Phobius"/>
    </source>
</evidence>
<dbReference type="Proteomes" id="UP000229924">
    <property type="component" value="Unassembled WGS sequence"/>
</dbReference>
<organism evidence="2 3">
    <name type="scientific">Candidatus Berkelbacteria bacterium CG_4_8_14_3_um_filter_42_13</name>
    <dbReference type="NCBI Taxonomy" id="1974505"/>
    <lineage>
        <taxon>Bacteria</taxon>
        <taxon>Candidatus Berkelbacteria</taxon>
    </lineage>
</organism>
<feature type="transmembrane region" description="Helical" evidence="1">
    <location>
        <begin position="35"/>
        <end position="53"/>
    </location>
</feature>
<keyword evidence="1" id="KW-0812">Transmembrane</keyword>
<reference evidence="3" key="1">
    <citation type="submission" date="2017-09" db="EMBL/GenBank/DDBJ databases">
        <title>Depth-based differentiation of microbial function through sediment-hosted aquifers and enrichment of novel symbionts in the deep terrestrial subsurface.</title>
        <authorList>
            <person name="Probst A.J."/>
            <person name="Ladd B."/>
            <person name="Jarett J.K."/>
            <person name="Geller-Mcgrath D.E."/>
            <person name="Sieber C.M.K."/>
            <person name="Emerson J.B."/>
            <person name="Anantharaman K."/>
            <person name="Thomas B.C."/>
            <person name="Malmstrom R."/>
            <person name="Stieglmeier M."/>
            <person name="Klingl A."/>
            <person name="Woyke T."/>
            <person name="Ryan C.M."/>
            <person name="Banfield J.F."/>
        </authorList>
    </citation>
    <scope>NUCLEOTIDE SEQUENCE [LARGE SCALE GENOMIC DNA]</scope>
</reference>
<sequence length="95" mass="10983">IIFIVFGISWDLGKYLNLEYSYVGGQYVPLGDIKILAPVLLAVFSTVLFLRTAGPYTKWLSVIIFASAFIIIYVMSPDMFRELLRSSVQRIFWYF</sequence>
<proteinExistence type="predicted"/>
<keyword evidence="1" id="KW-0472">Membrane</keyword>
<keyword evidence="1" id="KW-1133">Transmembrane helix</keyword>
<feature type="non-terminal residue" evidence="2">
    <location>
        <position position="1"/>
    </location>
</feature>
<gene>
    <name evidence="2" type="ORF">COZ63_01185</name>
</gene>
<protein>
    <submittedName>
        <fullName evidence="2">Uncharacterized protein</fullName>
    </submittedName>
</protein>
<evidence type="ECO:0000313" key="3">
    <source>
        <dbReference type="Proteomes" id="UP000229924"/>
    </source>
</evidence>
<accession>A0A2M7K1N0</accession>
<feature type="transmembrane region" description="Helical" evidence="1">
    <location>
        <begin position="59"/>
        <end position="76"/>
    </location>
</feature>
<dbReference type="AlphaFoldDB" id="A0A2M7K1N0"/>
<comment type="caution">
    <text evidence="2">The sequence shown here is derived from an EMBL/GenBank/DDBJ whole genome shotgun (WGS) entry which is preliminary data.</text>
</comment>
<name>A0A2M7K1N0_9BACT</name>
<dbReference type="EMBL" id="PFIK01000022">
    <property type="protein sequence ID" value="PIX30168.1"/>
    <property type="molecule type" value="Genomic_DNA"/>
</dbReference>
<evidence type="ECO:0000313" key="2">
    <source>
        <dbReference type="EMBL" id="PIX30168.1"/>
    </source>
</evidence>